<dbReference type="EMBL" id="JH598628">
    <property type="status" value="NOT_ANNOTATED_CDS"/>
    <property type="molecule type" value="Genomic_DNA"/>
</dbReference>
<reference evidence="1" key="2">
    <citation type="submission" date="2015-06" db="UniProtKB">
        <authorList>
            <consortium name="EnsemblProtists"/>
        </authorList>
    </citation>
    <scope>IDENTIFICATION</scope>
    <source>
        <strain evidence="1">Emoy2</strain>
    </source>
</reference>
<sequence>MGNVISINRVWRGGSSAVSLDIYSATVVVRGGRIKMLSQIDIGRRLLVQGAIVVKRSGEIMTCRN</sequence>
<reference evidence="2" key="1">
    <citation type="journal article" date="2010" name="Science">
        <title>Signatures of adaptation to obligate biotrophy in the Hyaloperonospora arabidopsidis genome.</title>
        <authorList>
            <person name="Baxter L."/>
            <person name="Tripathy S."/>
            <person name="Ishaque N."/>
            <person name="Boot N."/>
            <person name="Cabral A."/>
            <person name="Kemen E."/>
            <person name="Thines M."/>
            <person name="Ah-Fong A."/>
            <person name="Anderson R."/>
            <person name="Badejoko W."/>
            <person name="Bittner-Eddy P."/>
            <person name="Boore J.L."/>
            <person name="Chibucos M.C."/>
            <person name="Coates M."/>
            <person name="Dehal P."/>
            <person name="Delehaunty K."/>
            <person name="Dong S."/>
            <person name="Downton P."/>
            <person name="Dumas B."/>
            <person name="Fabro G."/>
            <person name="Fronick C."/>
            <person name="Fuerstenberg S.I."/>
            <person name="Fulton L."/>
            <person name="Gaulin E."/>
            <person name="Govers F."/>
            <person name="Hughes L."/>
            <person name="Humphray S."/>
            <person name="Jiang R.H."/>
            <person name="Judelson H."/>
            <person name="Kamoun S."/>
            <person name="Kyung K."/>
            <person name="Meijer H."/>
            <person name="Minx P."/>
            <person name="Morris P."/>
            <person name="Nelson J."/>
            <person name="Phuntumart V."/>
            <person name="Qutob D."/>
            <person name="Rehmany A."/>
            <person name="Rougon-Cardoso A."/>
            <person name="Ryden P."/>
            <person name="Torto-Alalibo T."/>
            <person name="Studholme D."/>
            <person name="Wang Y."/>
            <person name="Win J."/>
            <person name="Wood J."/>
            <person name="Clifton S.W."/>
            <person name="Rogers J."/>
            <person name="Van den Ackerveken G."/>
            <person name="Jones J.D."/>
            <person name="McDowell J.M."/>
            <person name="Beynon J."/>
            <person name="Tyler B.M."/>
        </authorList>
    </citation>
    <scope>NUCLEOTIDE SEQUENCE [LARGE SCALE GENOMIC DNA]</scope>
    <source>
        <strain evidence="2">Emoy2</strain>
    </source>
</reference>
<organism evidence="1 2">
    <name type="scientific">Hyaloperonospora arabidopsidis (strain Emoy2)</name>
    <name type="common">Downy mildew agent</name>
    <name type="synonym">Peronospora arabidopsidis</name>
    <dbReference type="NCBI Taxonomy" id="559515"/>
    <lineage>
        <taxon>Eukaryota</taxon>
        <taxon>Sar</taxon>
        <taxon>Stramenopiles</taxon>
        <taxon>Oomycota</taxon>
        <taxon>Peronosporomycetes</taxon>
        <taxon>Peronosporales</taxon>
        <taxon>Peronosporaceae</taxon>
        <taxon>Hyaloperonospora</taxon>
    </lineage>
</organism>
<evidence type="ECO:0000313" key="2">
    <source>
        <dbReference type="Proteomes" id="UP000011713"/>
    </source>
</evidence>
<evidence type="ECO:0000313" key="1">
    <source>
        <dbReference type="EnsemblProtists" id="HpaP808973"/>
    </source>
</evidence>
<proteinExistence type="predicted"/>
<dbReference type="AlphaFoldDB" id="M4BRD3"/>
<dbReference type="EnsemblProtists" id="HpaT808973">
    <property type="protein sequence ID" value="HpaP808973"/>
    <property type="gene ID" value="HpaG808973"/>
</dbReference>
<protein>
    <submittedName>
        <fullName evidence="1">Uncharacterized protein</fullName>
    </submittedName>
</protein>
<dbReference type="InParanoid" id="M4BRD3"/>
<dbReference type="Proteomes" id="UP000011713">
    <property type="component" value="Unassembled WGS sequence"/>
</dbReference>
<name>M4BRD3_HYAAE</name>
<dbReference type="VEuPathDB" id="FungiDB:HpaG808974"/>
<dbReference type="EnsemblProtists" id="HpaT808974">
    <property type="protein sequence ID" value="HpaP808974"/>
    <property type="gene ID" value="HpaG808974"/>
</dbReference>
<accession>M4BRD3</accession>
<dbReference type="HOGENOM" id="CLU_2854458_0_0_1"/>
<keyword evidence="2" id="KW-1185">Reference proteome</keyword>